<reference evidence="2 3" key="1">
    <citation type="submission" date="2021-12" db="EMBL/GenBank/DDBJ databases">
        <title>Genome sequencing of bacteria with rrn-lacking chromosome and rrn-plasmid.</title>
        <authorList>
            <person name="Anda M."/>
            <person name="Iwasaki W."/>
        </authorList>
    </citation>
    <scope>NUCLEOTIDE SEQUENCE [LARGE SCALE GENOMIC DNA]</scope>
    <source>
        <strain evidence="2 3">DSM 100852</strain>
        <plasmid evidence="2 3">pFA5</plasmid>
    </source>
</reference>
<dbReference type="Pfam" id="PF00027">
    <property type="entry name" value="cNMP_binding"/>
    <property type="match status" value="1"/>
</dbReference>
<organism evidence="2 3">
    <name type="scientific">Fulvitalea axinellae</name>
    <dbReference type="NCBI Taxonomy" id="1182444"/>
    <lineage>
        <taxon>Bacteria</taxon>
        <taxon>Pseudomonadati</taxon>
        <taxon>Bacteroidota</taxon>
        <taxon>Cytophagia</taxon>
        <taxon>Cytophagales</taxon>
        <taxon>Persicobacteraceae</taxon>
        <taxon>Fulvitalea</taxon>
    </lineage>
</organism>
<evidence type="ECO:0000313" key="2">
    <source>
        <dbReference type="EMBL" id="BDD12636.1"/>
    </source>
</evidence>
<name>A0AAU9CKT3_9BACT</name>
<dbReference type="InterPro" id="IPR000595">
    <property type="entry name" value="cNMP-bd_dom"/>
</dbReference>
<protein>
    <submittedName>
        <fullName evidence="2">Cyclic nucleotide-binding protein</fullName>
    </submittedName>
</protein>
<dbReference type="RefSeq" id="WP_338395783.1">
    <property type="nucleotide sequence ID" value="NZ_AP025319.1"/>
</dbReference>
<keyword evidence="3" id="KW-1185">Reference proteome</keyword>
<dbReference type="CDD" id="cd00038">
    <property type="entry name" value="CAP_ED"/>
    <property type="match status" value="1"/>
</dbReference>
<sequence>MKDRSSDLVREYVDLNEEEAKIVDDCIKIKTFDKSDILLREGQVSKESYHVLKGCLRIYYLVKGEEKTVAFYTEGQTVSSFKSYTSGTPSRHYLACVEDSTLVCLTYEKEQELYSRLPIFESLCRQSAEKDFGENQEALADYIIKSPEERYLHLMDTRPELLTRVPQYHLATYLGVKPESLSRIRKRIAEKGDS</sequence>
<dbReference type="InterPro" id="IPR018490">
    <property type="entry name" value="cNMP-bd_dom_sf"/>
</dbReference>
<dbReference type="InterPro" id="IPR014710">
    <property type="entry name" value="RmlC-like_jellyroll"/>
</dbReference>
<keyword evidence="2" id="KW-0614">Plasmid</keyword>
<gene>
    <name evidence="2" type="ORF">FUAX_50680</name>
</gene>
<accession>A0AAU9CKT3</accession>
<proteinExistence type="predicted"/>
<dbReference type="PROSITE" id="PS50042">
    <property type="entry name" value="CNMP_BINDING_3"/>
    <property type="match status" value="1"/>
</dbReference>
<dbReference type="Proteomes" id="UP001348817">
    <property type="component" value="Plasmid pFA5"/>
</dbReference>
<dbReference type="AlphaFoldDB" id="A0AAU9CKT3"/>
<dbReference type="KEGG" id="fax:FUAX_50680"/>
<dbReference type="SUPFAM" id="SSF51206">
    <property type="entry name" value="cAMP-binding domain-like"/>
    <property type="match status" value="1"/>
</dbReference>
<evidence type="ECO:0000313" key="3">
    <source>
        <dbReference type="Proteomes" id="UP001348817"/>
    </source>
</evidence>
<geneLocation type="plasmid" evidence="2 3">
    <name>pFA5</name>
</geneLocation>
<evidence type="ECO:0000259" key="1">
    <source>
        <dbReference type="PROSITE" id="PS50042"/>
    </source>
</evidence>
<dbReference type="Gene3D" id="2.60.120.10">
    <property type="entry name" value="Jelly Rolls"/>
    <property type="match status" value="1"/>
</dbReference>
<dbReference type="EMBL" id="AP025319">
    <property type="protein sequence ID" value="BDD12636.1"/>
    <property type="molecule type" value="Genomic_DNA"/>
</dbReference>
<feature type="domain" description="Cyclic nucleotide-binding" evidence="1">
    <location>
        <begin position="11"/>
        <end position="89"/>
    </location>
</feature>